<organism evidence="7 8">
    <name type="scientific">Collinsella stercoris DSM 13279</name>
    <dbReference type="NCBI Taxonomy" id="445975"/>
    <lineage>
        <taxon>Bacteria</taxon>
        <taxon>Bacillati</taxon>
        <taxon>Actinomycetota</taxon>
        <taxon>Coriobacteriia</taxon>
        <taxon>Coriobacteriales</taxon>
        <taxon>Coriobacteriaceae</taxon>
        <taxon>Collinsella</taxon>
    </lineage>
</organism>
<dbReference type="InterPro" id="IPR050313">
    <property type="entry name" value="Carb_Metab_HTH_regulators"/>
</dbReference>
<evidence type="ECO:0000256" key="5">
    <source>
        <dbReference type="ARBA" id="ARBA00024937"/>
    </source>
</evidence>
<dbReference type="GeneID" id="98002654"/>
<dbReference type="PROSITE" id="PS51000">
    <property type="entry name" value="HTH_DEOR_2"/>
    <property type="match status" value="1"/>
</dbReference>
<dbReference type="OrthoDB" id="7688673at2"/>
<keyword evidence="2" id="KW-0678">Repressor</keyword>
<feature type="domain" description="HTH deoR-type" evidence="6">
    <location>
        <begin position="3"/>
        <end position="58"/>
    </location>
</feature>
<evidence type="ECO:0000256" key="3">
    <source>
        <dbReference type="ARBA" id="ARBA00023015"/>
    </source>
</evidence>
<keyword evidence="3" id="KW-0805">Transcription regulation</keyword>
<evidence type="ECO:0000256" key="4">
    <source>
        <dbReference type="ARBA" id="ARBA00023163"/>
    </source>
</evidence>
<keyword evidence="4" id="KW-0804">Transcription</keyword>
<dbReference type="SUPFAM" id="SSF46785">
    <property type="entry name" value="Winged helix' DNA-binding domain"/>
    <property type="match status" value="1"/>
</dbReference>
<evidence type="ECO:0000259" key="6">
    <source>
        <dbReference type="PROSITE" id="PS51000"/>
    </source>
</evidence>
<evidence type="ECO:0000256" key="1">
    <source>
        <dbReference type="ARBA" id="ARBA00021390"/>
    </source>
</evidence>
<dbReference type="Pfam" id="PF08220">
    <property type="entry name" value="HTH_DeoR"/>
    <property type="match status" value="1"/>
</dbReference>
<dbReference type="InterPro" id="IPR014036">
    <property type="entry name" value="DeoR-like_C"/>
</dbReference>
<dbReference type="eggNOG" id="COG1349">
    <property type="taxonomic scope" value="Bacteria"/>
</dbReference>
<dbReference type="Proteomes" id="UP000003560">
    <property type="component" value="Unassembled WGS sequence"/>
</dbReference>
<dbReference type="PRINTS" id="PR00037">
    <property type="entry name" value="HTHLACR"/>
</dbReference>
<dbReference type="SUPFAM" id="SSF100950">
    <property type="entry name" value="NagB/RpiA/CoA transferase-like"/>
    <property type="match status" value="1"/>
</dbReference>
<evidence type="ECO:0000313" key="7">
    <source>
        <dbReference type="EMBL" id="EEA91522.1"/>
    </source>
</evidence>
<reference evidence="7 8" key="1">
    <citation type="submission" date="2008-10" db="EMBL/GenBank/DDBJ databases">
        <title>Draft genome sequence of Collinsella stercoris (DSM 13279).</title>
        <authorList>
            <person name="Sudarsanam P."/>
            <person name="Ley R."/>
            <person name="Guruge J."/>
            <person name="Turnbaugh P.J."/>
            <person name="Mahowald M."/>
            <person name="Liep D."/>
            <person name="Gordon J."/>
        </authorList>
    </citation>
    <scope>NUCLEOTIDE SEQUENCE [LARGE SCALE GENOMIC DNA]</scope>
    <source>
        <strain evidence="7 8">DSM 13279</strain>
    </source>
</reference>
<dbReference type="HOGENOM" id="CLU_060699_1_0_11"/>
<dbReference type="InterPro" id="IPR036390">
    <property type="entry name" value="WH_DNA-bd_sf"/>
</dbReference>
<sequence>MLKTERLEKLLELCHQQGSLSVRQAARSFDISEMTARRDFDELAAAGRVIREHGGIRLPNALQAPPTELPYFEKLSIRPQEKQDIARAACGLIKEKDTVFLGPGSTCASIARLLPAVPLRVVTNSLIAFSILQRNEAIEICVLSGQYRSRSGSLIGAVTEEMLSPMGIDKCFIGANGVSGGTAFTSNLDEGRLQSLACDRSGERYLVCDASKIGQQDFYNFCNLDRIDAVITDASATPEQRAAIEASTRLIIA</sequence>
<dbReference type="AlphaFoldDB" id="B6G8A0"/>
<evidence type="ECO:0000313" key="8">
    <source>
        <dbReference type="Proteomes" id="UP000003560"/>
    </source>
</evidence>
<keyword evidence="8" id="KW-1185">Reference proteome</keyword>
<dbReference type="PANTHER" id="PTHR30363">
    <property type="entry name" value="HTH-TYPE TRANSCRIPTIONAL REGULATOR SRLR-RELATED"/>
    <property type="match status" value="1"/>
</dbReference>
<evidence type="ECO:0000256" key="2">
    <source>
        <dbReference type="ARBA" id="ARBA00022491"/>
    </source>
</evidence>
<dbReference type="InterPro" id="IPR037171">
    <property type="entry name" value="NagB/RpiA_transferase-like"/>
</dbReference>
<dbReference type="SMART" id="SM01134">
    <property type="entry name" value="DeoRC"/>
    <property type="match status" value="1"/>
</dbReference>
<gene>
    <name evidence="7" type="ORF">COLSTE_00290</name>
</gene>
<dbReference type="GO" id="GO:0003700">
    <property type="term" value="F:DNA-binding transcription factor activity"/>
    <property type="evidence" value="ECO:0007669"/>
    <property type="project" value="InterPro"/>
</dbReference>
<dbReference type="SMART" id="SM00420">
    <property type="entry name" value="HTH_DEOR"/>
    <property type="match status" value="1"/>
</dbReference>
<dbReference type="RefSeq" id="WP_006719919.1">
    <property type="nucleotide sequence ID" value="NZ_CP085935.1"/>
</dbReference>
<dbReference type="Gene3D" id="1.10.10.10">
    <property type="entry name" value="Winged helix-like DNA-binding domain superfamily/Winged helix DNA-binding domain"/>
    <property type="match status" value="1"/>
</dbReference>
<dbReference type="Pfam" id="PF00455">
    <property type="entry name" value="DeoRC"/>
    <property type="match status" value="1"/>
</dbReference>
<dbReference type="Gene3D" id="3.40.50.1360">
    <property type="match status" value="1"/>
</dbReference>
<accession>B6G8A0</accession>
<dbReference type="InterPro" id="IPR036388">
    <property type="entry name" value="WH-like_DNA-bd_sf"/>
</dbReference>
<comment type="function">
    <text evidence="5">Repressor of the lactose catabolism operon. Galactose-6-phosphate is the inducer.</text>
</comment>
<name>B6G8A0_9ACTN</name>
<protein>
    <recommendedName>
        <fullName evidence="1">Lactose phosphotransferase system repressor</fullName>
    </recommendedName>
</protein>
<proteinExistence type="predicted"/>
<dbReference type="InterPro" id="IPR001034">
    <property type="entry name" value="DeoR_HTH"/>
</dbReference>
<dbReference type="EMBL" id="ABXJ01000014">
    <property type="protein sequence ID" value="EEA91522.1"/>
    <property type="molecule type" value="Genomic_DNA"/>
</dbReference>
<dbReference type="STRING" id="445975.COLSTE_00290"/>
<dbReference type="PANTHER" id="PTHR30363:SF4">
    <property type="entry name" value="GLYCEROL-3-PHOSPHATE REGULON REPRESSOR"/>
    <property type="match status" value="1"/>
</dbReference>
<reference evidence="7 8" key="2">
    <citation type="submission" date="2008-10" db="EMBL/GenBank/DDBJ databases">
        <authorList>
            <person name="Fulton L."/>
            <person name="Clifton S."/>
            <person name="Fulton B."/>
            <person name="Xu J."/>
            <person name="Minx P."/>
            <person name="Pepin K.H."/>
            <person name="Johnson M."/>
            <person name="Thiruvilangam P."/>
            <person name="Bhonagiri V."/>
            <person name="Nash W.E."/>
            <person name="Mardis E.R."/>
            <person name="Wilson R.K."/>
        </authorList>
    </citation>
    <scope>NUCLEOTIDE SEQUENCE [LARGE SCALE GENOMIC DNA]</scope>
    <source>
        <strain evidence="7 8">DSM 13279</strain>
    </source>
</reference>
<comment type="caution">
    <text evidence="7">The sequence shown here is derived from an EMBL/GenBank/DDBJ whole genome shotgun (WGS) entry which is preliminary data.</text>
</comment>